<dbReference type="PANTHER" id="PTHR12771">
    <property type="entry name" value="ENGULFMENT AND CELL MOTILITY"/>
    <property type="match status" value="1"/>
</dbReference>
<organism evidence="3 4">
    <name type="scientific">Trypanosoma congolense (strain IL3000)</name>
    <dbReference type="NCBI Taxonomy" id="1068625"/>
    <lineage>
        <taxon>Eukaryota</taxon>
        <taxon>Discoba</taxon>
        <taxon>Euglenozoa</taxon>
        <taxon>Kinetoplastea</taxon>
        <taxon>Metakinetoplastina</taxon>
        <taxon>Trypanosomatida</taxon>
        <taxon>Trypanosomatidae</taxon>
        <taxon>Trypanosoma</taxon>
        <taxon>Nannomonas</taxon>
    </lineage>
</organism>
<evidence type="ECO:0000256" key="1">
    <source>
        <dbReference type="SAM" id="Phobius"/>
    </source>
</evidence>
<dbReference type="Proteomes" id="UP000000702">
    <property type="component" value="Unassembled WGS sequence"/>
</dbReference>
<dbReference type="OMA" id="HWYLLAV"/>
<name>F9W9X6_TRYCI</name>
<dbReference type="PANTHER" id="PTHR12771:SF51">
    <property type="entry name" value="LD01482P"/>
    <property type="match status" value="1"/>
</dbReference>
<dbReference type="InterPro" id="IPR050868">
    <property type="entry name" value="ELMO_domain-containing"/>
</dbReference>
<dbReference type="VEuPathDB" id="TriTrypDB:TcIL3000_0_47110"/>
<evidence type="ECO:0000259" key="2">
    <source>
        <dbReference type="PROSITE" id="PS51335"/>
    </source>
</evidence>
<gene>
    <name evidence="3" type="ORF">TCIL3000_0_47110</name>
</gene>
<accession>F9W9X6</accession>
<keyword evidence="1" id="KW-1133">Transmembrane helix</keyword>
<keyword evidence="1" id="KW-0472">Membrane</keyword>
<evidence type="ECO:0000313" key="4">
    <source>
        <dbReference type="Proteomes" id="UP000000702"/>
    </source>
</evidence>
<reference evidence="4" key="1">
    <citation type="submission" date="2011-07" db="EMBL/GenBank/DDBJ databases">
        <title>Divergent evolution of antigenic variation in African trypanosomes.</title>
        <authorList>
            <person name="Jackson A.P."/>
            <person name="Berry A."/>
            <person name="Allison H.C."/>
            <person name="Burton P."/>
            <person name="Anderson J."/>
            <person name="Aslett M."/>
            <person name="Brown R."/>
            <person name="Corton N."/>
            <person name="Harris D."/>
            <person name="Hauser H."/>
            <person name="Gamble J."/>
            <person name="Gilderthorp R."/>
            <person name="McQuillan J."/>
            <person name="Quail M.A."/>
            <person name="Sanders M."/>
            <person name="Van Tonder A."/>
            <person name="Ginger M.L."/>
            <person name="Donelson J.E."/>
            <person name="Field M.C."/>
            <person name="Barry J.D."/>
            <person name="Berriman M."/>
            <person name="Hertz-Fowler C."/>
        </authorList>
    </citation>
    <scope>NUCLEOTIDE SEQUENCE [LARGE SCALE GENOMIC DNA]</scope>
    <source>
        <strain evidence="4">IL3000</strain>
    </source>
</reference>
<proteinExistence type="predicted"/>
<dbReference type="AlphaFoldDB" id="F9W9X6"/>
<feature type="domain" description="ELMO" evidence="2">
    <location>
        <begin position="166"/>
        <end position="369"/>
    </location>
</feature>
<dbReference type="InterPro" id="IPR006816">
    <property type="entry name" value="ELMO_dom"/>
</dbReference>
<evidence type="ECO:0000313" key="3">
    <source>
        <dbReference type="EMBL" id="CCD14031.1"/>
    </source>
</evidence>
<comment type="caution">
    <text evidence="3">The sequence shown here is derived from an EMBL/GenBank/DDBJ whole genome shotgun (WGS) entry which is preliminary data.</text>
</comment>
<keyword evidence="4" id="KW-1185">Reference proteome</keyword>
<dbReference type="EMBL" id="CAEQ01001362">
    <property type="protein sequence ID" value="CCD14031.1"/>
    <property type="molecule type" value="Genomic_DNA"/>
</dbReference>
<feature type="transmembrane region" description="Helical" evidence="1">
    <location>
        <begin position="24"/>
        <end position="42"/>
    </location>
</feature>
<keyword evidence="1" id="KW-0812">Transmembrane</keyword>
<dbReference type="PROSITE" id="PS51335">
    <property type="entry name" value="ELMO"/>
    <property type="match status" value="1"/>
</dbReference>
<reference evidence="3 4" key="2">
    <citation type="journal article" date="2012" name="Proc. Natl. Acad. Sci. U.S.A.">
        <title>Antigenic diversity is generated by distinct evolutionary mechanisms in African trypanosome species.</title>
        <authorList>
            <person name="Jackson A.P."/>
            <person name="Berry A."/>
            <person name="Aslett M."/>
            <person name="Allison H.C."/>
            <person name="Burton P."/>
            <person name="Vavrova-Anderson J."/>
            <person name="Brown R."/>
            <person name="Browne H."/>
            <person name="Corton N."/>
            <person name="Hauser H."/>
            <person name="Gamble J."/>
            <person name="Gilderthorp R."/>
            <person name="Marcello L."/>
            <person name="McQuillan J."/>
            <person name="Otto T.D."/>
            <person name="Quail M.A."/>
            <person name="Sanders M.J."/>
            <person name="van Tonder A."/>
            <person name="Ginger M.L."/>
            <person name="Field M.C."/>
            <person name="Barry J.D."/>
            <person name="Hertz-Fowler C."/>
            <person name="Berriman M."/>
        </authorList>
    </citation>
    <scope>NUCLEOTIDE SEQUENCE [LARGE SCALE GENOMIC DNA]</scope>
    <source>
        <strain evidence="3 4">IL3000</strain>
    </source>
</reference>
<sequence length="369" mass="41484">MSTIVSGITQAFNGKCLGYDCPTVVALLVGTGGALVLFYKLFRNRGGKPSSRVPVLKDANIAVKQPELAVSEAATHIVKGEINTLGELVFFFRGRNERTIRINRELFEYLRKTYPSNLPSKAPVVDAGAWKNGLCCAMMQQLCHCEEQAGQLEKERATAFDDDNPQHTALLKRLWLAAGWPQETFARRGNEWADFGFQGLDPATDLRGGGVLALRQFVHFAEVHGEDLKEMMAFNKKSLAEGKHHWYLLAVVSIQLTAQLLLQRDHKIFVPQLEVLYDTVPHGGSAGQLIGVPRSAARLSRQNAASVAADCHGEPDRWINDVSDFEIGFFTLHHQLLLHFRNNWHRDLPHVMEYNNYMPKVFGSFFRRE</sequence>
<dbReference type="Pfam" id="PF04727">
    <property type="entry name" value="ELMO_CED12"/>
    <property type="match status" value="1"/>
</dbReference>
<protein>
    <submittedName>
        <fullName evidence="3">WGS project CAEQ00000000 data, annotated contig 1909</fullName>
    </submittedName>
</protein>